<sequence length="86" mass="9442">MGPQARGVVSFLLVPVWWSLDGQSPDVCISSCEGDMIQACGRRDAGASLADRSFARRLSTRGWGGKRQPCIADDISQPWKRDASRF</sequence>
<feature type="chain" id="PRO_5015399994" description="Secreted protein" evidence="1">
    <location>
        <begin position="23"/>
        <end position="86"/>
    </location>
</feature>
<protein>
    <recommendedName>
        <fullName evidence="4">Secreted protein</fullName>
    </recommendedName>
</protein>
<gene>
    <name evidence="2" type="ORF">M441DRAFT_352271</name>
</gene>
<keyword evidence="3" id="KW-1185">Reference proteome</keyword>
<dbReference type="AlphaFoldDB" id="A0A2T3ZIM2"/>
<evidence type="ECO:0000256" key="1">
    <source>
        <dbReference type="SAM" id="SignalP"/>
    </source>
</evidence>
<reference evidence="2 3" key="1">
    <citation type="submission" date="2016-07" db="EMBL/GenBank/DDBJ databases">
        <title>Multiple horizontal gene transfer events from other fungi enriched the ability of initially mycotrophic Trichoderma (Ascomycota) to feed on dead plant biomass.</title>
        <authorList>
            <consortium name="DOE Joint Genome Institute"/>
            <person name="Aerts A."/>
            <person name="Atanasova L."/>
            <person name="Chenthamara K."/>
            <person name="Zhang J."/>
            <person name="Grujic M."/>
            <person name="Henrissat B."/>
            <person name="Kuo A."/>
            <person name="Salamov A."/>
            <person name="Lipzen A."/>
            <person name="Labutti K."/>
            <person name="Barry K."/>
            <person name="Miao Y."/>
            <person name="Rahimi M.J."/>
            <person name="Shen Q."/>
            <person name="Grigoriev I.V."/>
            <person name="Kubicek C.P."/>
            <person name="Druzhinina I.S."/>
        </authorList>
    </citation>
    <scope>NUCLEOTIDE SEQUENCE [LARGE SCALE GENOMIC DNA]</scope>
    <source>
        <strain evidence="2 3">CBS 433.97</strain>
    </source>
</reference>
<evidence type="ECO:0000313" key="2">
    <source>
        <dbReference type="EMBL" id="PTB44613.1"/>
    </source>
</evidence>
<dbReference type="Proteomes" id="UP000240493">
    <property type="component" value="Unassembled WGS sequence"/>
</dbReference>
<dbReference type="EMBL" id="KZ679258">
    <property type="protein sequence ID" value="PTB44613.1"/>
    <property type="molecule type" value="Genomic_DNA"/>
</dbReference>
<name>A0A2T3ZIM2_TRIA4</name>
<evidence type="ECO:0008006" key="4">
    <source>
        <dbReference type="Google" id="ProtNLM"/>
    </source>
</evidence>
<organism evidence="2 3">
    <name type="scientific">Trichoderma asperellum (strain ATCC 204424 / CBS 433.97 / NBRC 101777)</name>
    <dbReference type="NCBI Taxonomy" id="1042311"/>
    <lineage>
        <taxon>Eukaryota</taxon>
        <taxon>Fungi</taxon>
        <taxon>Dikarya</taxon>
        <taxon>Ascomycota</taxon>
        <taxon>Pezizomycotina</taxon>
        <taxon>Sordariomycetes</taxon>
        <taxon>Hypocreomycetidae</taxon>
        <taxon>Hypocreales</taxon>
        <taxon>Hypocreaceae</taxon>
        <taxon>Trichoderma</taxon>
    </lineage>
</organism>
<keyword evidence="1" id="KW-0732">Signal</keyword>
<evidence type="ECO:0000313" key="3">
    <source>
        <dbReference type="Proteomes" id="UP000240493"/>
    </source>
</evidence>
<accession>A0A2T3ZIM2</accession>
<feature type="signal peptide" evidence="1">
    <location>
        <begin position="1"/>
        <end position="22"/>
    </location>
</feature>
<proteinExistence type="predicted"/>